<keyword evidence="2" id="KW-1185">Reference proteome</keyword>
<organism evidence="1 2">
    <name type="scientific">Nitratidesulfovibrio vulgaris (strain ATCC 29579 / DSM 644 / CCUG 34227 / NCIMB 8303 / VKM B-1760 / Hildenborough)</name>
    <name type="common">Desulfovibrio vulgaris</name>
    <dbReference type="NCBI Taxonomy" id="882"/>
    <lineage>
        <taxon>Bacteria</taxon>
        <taxon>Pseudomonadati</taxon>
        <taxon>Thermodesulfobacteriota</taxon>
        <taxon>Desulfovibrionia</taxon>
        <taxon>Desulfovibrionales</taxon>
        <taxon>Desulfovibrionaceae</taxon>
        <taxon>Nitratidesulfovibrio</taxon>
    </lineage>
</organism>
<dbReference type="Proteomes" id="UP000002194">
    <property type="component" value="Chromosome"/>
</dbReference>
<dbReference type="PaxDb" id="882-DVU_2406"/>
<proteinExistence type="predicted"/>
<gene>
    <name evidence="1" type="ordered locus">DVU_2406</name>
</gene>
<dbReference type="HOGENOM" id="CLU_2787139_0_0_7"/>
<accession>Q729E5</accession>
<sequence length="68" mass="7829">MVFFCFVSVVWAACRLKRNTGRVAHAPKDTANHVILMYNCMYFMENSVWPLPCLDDGEECSRGSRTPR</sequence>
<dbReference type="KEGG" id="dvu:DVU_2406"/>
<protein>
    <submittedName>
        <fullName evidence="1">Uncharacterized protein</fullName>
    </submittedName>
</protein>
<dbReference type="EMBL" id="AE017285">
    <property type="protein sequence ID" value="AAS96879.1"/>
    <property type="molecule type" value="Genomic_DNA"/>
</dbReference>
<dbReference type="EnsemblBacteria" id="AAS96879">
    <property type="protein sequence ID" value="AAS96879"/>
    <property type="gene ID" value="DVU_2406"/>
</dbReference>
<evidence type="ECO:0000313" key="2">
    <source>
        <dbReference type="Proteomes" id="UP000002194"/>
    </source>
</evidence>
<reference evidence="1 2" key="1">
    <citation type="journal article" date="2004" name="Nat. Biotechnol.">
        <title>The genome sequence of the anaerobic, sulfate-reducing bacterium Desulfovibrio vulgaris Hildenborough.</title>
        <authorList>
            <person name="Heidelberg J.F."/>
            <person name="Seshadri R."/>
            <person name="Haveman S.A."/>
            <person name="Hemme C.L."/>
            <person name="Paulsen I.T."/>
            <person name="Kolonay J.F."/>
            <person name="Eisen J.A."/>
            <person name="Ward N."/>
            <person name="Methe B."/>
            <person name="Brinkac L.M."/>
            <person name="Daugherty S.C."/>
            <person name="Deboy R.T."/>
            <person name="Dodson R.J."/>
            <person name="Durkin A.S."/>
            <person name="Madupu R."/>
            <person name="Nelson W.C."/>
            <person name="Sullivan S.A."/>
            <person name="Fouts D."/>
            <person name="Haft D.H."/>
            <person name="Selengut J."/>
            <person name="Peterson J.D."/>
            <person name="Davidsen T.M."/>
            <person name="Zafar N."/>
            <person name="Zhou L."/>
            <person name="Radune D."/>
            <person name="Dimitrov G."/>
            <person name="Hance M."/>
            <person name="Tran K."/>
            <person name="Khouri H."/>
            <person name="Gill J."/>
            <person name="Utterback T.R."/>
            <person name="Feldblyum T.V."/>
            <person name="Wall J.D."/>
            <person name="Voordouw G."/>
            <person name="Fraser C.M."/>
        </authorList>
    </citation>
    <scope>NUCLEOTIDE SEQUENCE [LARGE SCALE GENOMIC DNA]</scope>
    <source>
        <strain evidence="2">ATCC 29579 / DSM 644 / NCIMB 8303 / VKM B-1760 / Hildenborough</strain>
    </source>
</reference>
<evidence type="ECO:0000313" key="1">
    <source>
        <dbReference type="EMBL" id="AAS96879.1"/>
    </source>
</evidence>
<name>Q729E5_NITV2</name>
<dbReference type="AlphaFoldDB" id="Q729E5"/>